<dbReference type="PROSITE" id="PS00136">
    <property type="entry name" value="SUBTILASE_ASP"/>
    <property type="match status" value="1"/>
</dbReference>
<organism evidence="8 9">
    <name type="scientific">Streptacidiphilus monticola</name>
    <dbReference type="NCBI Taxonomy" id="2161674"/>
    <lineage>
        <taxon>Bacteria</taxon>
        <taxon>Bacillati</taxon>
        <taxon>Actinomycetota</taxon>
        <taxon>Actinomycetes</taxon>
        <taxon>Kitasatosporales</taxon>
        <taxon>Streptomycetaceae</taxon>
        <taxon>Streptacidiphilus</taxon>
    </lineage>
</organism>
<reference evidence="9" key="1">
    <citation type="journal article" date="2019" name="Int. J. Syst. Evol. Microbiol.">
        <title>The Global Catalogue of Microorganisms (GCM) 10K type strain sequencing project: providing services to taxonomists for standard genome sequencing and annotation.</title>
        <authorList>
            <consortium name="The Broad Institute Genomics Platform"/>
            <consortium name="The Broad Institute Genome Sequencing Center for Infectious Disease"/>
            <person name="Wu L."/>
            <person name="Ma J."/>
        </authorList>
    </citation>
    <scope>NUCLEOTIDE SEQUENCE [LARGE SCALE GENOMIC DNA]</scope>
    <source>
        <strain evidence="9">JCM 4816</strain>
    </source>
</reference>
<evidence type="ECO:0000313" key="9">
    <source>
        <dbReference type="Proteomes" id="UP001596174"/>
    </source>
</evidence>
<comment type="similarity">
    <text evidence="1 5">Belongs to the peptidase S8 family.</text>
</comment>
<dbReference type="Pfam" id="PF00082">
    <property type="entry name" value="Peptidase_S8"/>
    <property type="match status" value="1"/>
</dbReference>
<dbReference type="InterPro" id="IPR000209">
    <property type="entry name" value="Peptidase_S8/S53_dom"/>
</dbReference>
<dbReference type="Gene3D" id="3.40.50.200">
    <property type="entry name" value="Peptidase S8/S53 domain"/>
    <property type="match status" value="1"/>
</dbReference>
<proteinExistence type="inferred from homology"/>
<dbReference type="PANTHER" id="PTHR43806:SF11">
    <property type="entry name" value="CEREVISIN-RELATED"/>
    <property type="match status" value="1"/>
</dbReference>
<comment type="caution">
    <text evidence="8">The sequence shown here is derived from an EMBL/GenBank/DDBJ whole genome shotgun (WGS) entry which is preliminary data.</text>
</comment>
<dbReference type="InterPro" id="IPR023827">
    <property type="entry name" value="Peptidase_S8_Asp-AS"/>
</dbReference>
<evidence type="ECO:0000256" key="5">
    <source>
        <dbReference type="PROSITE-ProRule" id="PRU01240"/>
    </source>
</evidence>
<keyword evidence="4 5" id="KW-0720">Serine protease</keyword>
<evidence type="ECO:0000256" key="1">
    <source>
        <dbReference type="ARBA" id="ARBA00011073"/>
    </source>
</evidence>
<evidence type="ECO:0000256" key="6">
    <source>
        <dbReference type="SAM" id="MobiDB-lite"/>
    </source>
</evidence>
<keyword evidence="2 5" id="KW-0645">Protease</keyword>
<feature type="region of interest" description="Disordered" evidence="6">
    <location>
        <begin position="285"/>
        <end position="304"/>
    </location>
</feature>
<feature type="active site" description="Charge relay system" evidence="5">
    <location>
        <position position="101"/>
    </location>
</feature>
<feature type="active site" description="Charge relay system" evidence="5">
    <location>
        <position position="61"/>
    </location>
</feature>
<dbReference type="InterPro" id="IPR036852">
    <property type="entry name" value="Peptidase_S8/S53_dom_sf"/>
</dbReference>
<evidence type="ECO:0000313" key="8">
    <source>
        <dbReference type="EMBL" id="MFC5911358.1"/>
    </source>
</evidence>
<dbReference type="SUPFAM" id="SSF52743">
    <property type="entry name" value="Subtilisin-like"/>
    <property type="match status" value="1"/>
</dbReference>
<feature type="active site" description="Charge relay system" evidence="5">
    <location>
        <position position="245"/>
    </location>
</feature>
<dbReference type="RefSeq" id="WP_380590176.1">
    <property type="nucleotide sequence ID" value="NZ_JBHSQJ010000157.1"/>
</dbReference>
<dbReference type="PROSITE" id="PS51892">
    <property type="entry name" value="SUBTILASE"/>
    <property type="match status" value="1"/>
</dbReference>
<protein>
    <submittedName>
        <fullName evidence="8">S8 family serine peptidase</fullName>
    </submittedName>
</protein>
<evidence type="ECO:0000256" key="4">
    <source>
        <dbReference type="ARBA" id="ARBA00022825"/>
    </source>
</evidence>
<keyword evidence="9" id="KW-1185">Reference proteome</keyword>
<evidence type="ECO:0000259" key="7">
    <source>
        <dbReference type="Pfam" id="PF00082"/>
    </source>
</evidence>
<name>A0ABW1GAU3_9ACTN</name>
<dbReference type="PANTHER" id="PTHR43806">
    <property type="entry name" value="PEPTIDASE S8"/>
    <property type="match status" value="1"/>
</dbReference>
<accession>A0ABW1GAU3</accession>
<gene>
    <name evidence="8" type="ORF">ACFP3V_29665</name>
</gene>
<dbReference type="EMBL" id="JBHSQJ010000157">
    <property type="protein sequence ID" value="MFC5911358.1"/>
    <property type="molecule type" value="Genomic_DNA"/>
</dbReference>
<sequence length="304" mass="32318">MTVAPPWLRPQQKKFPGIPAWGAPTSTMELERFDITPFTGITPEWAWGGADGAGVRVCVVDTGVDAEHPGVGGLDREASVVVGDDEEVSVVEGPAGDLAGHGTACAGIIRSLAPRVSLSSVRVLTRGKYGTGKALIAGLEWAIEQGFDVVNLSLSTTSPGLEAQLRALADRAYFRRCVLVVSAHNMPVLSYPWTFSSVISVASHNEPDSLLHYYNSAPPVDFYARGVKVTVPWISGGEKVSTGNSFAAPHVTGMCARILSKHRWLTPFQIKSVLYLTSRNVLDGHQSSPTAPSGEESGDVPVGR</sequence>
<dbReference type="InterPro" id="IPR015500">
    <property type="entry name" value="Peptidase_S8_subtilisin-rel"/>
</dbReference>
<dbReference type="PRINTS" id="PR00723">
    <property type="entry name" value="SUBTILISIN"/>
</dbReference>
<feature type="domain" description="Peptidase S8/S53" evidence="7">
    <location>
        <begin position="52"/>
        <end position="285"/>
    </location>
</feature>
<evidence type="ECO:0000256" key="3">
    <source>
        <dbReference type="ARBA" id="ARBA00022801"/>
    </source>
</evidence>
<dbReference type="Proteomes" id="UP001596174">
    <property type="component" value="Unassembled WGS sequence"/>
</dbReference>
<dbReference type="InterPro" id="IPR050131">
    <property type="entry name" value="Peptidase_S8_subtilisin-like"/>
</dbReference>
<evidence type="ECO:0000256" key="2">
    <source>
        <dbReference type="ARBA" id="ARBA00022670"/>
    </source>
</evidence>
<keyword evidence="3 5" id="KW-0378">Hydrolase</keyword>